<evidence type="ECO:0000256" key="3">
    <source>
        <dbReference type="ARBA" id="ARBA00004496"/>
    </source>
</evidence>
<dbReference type="AlphaFoldDB" id="A0A671L0I4"/>
<evidence type="ECO:0000313" key="22">
    <source>
        <dbReference type="Ensembl" id="ENSSANP00000012896.1"/>
    </source>
</evidence>
<evidence type="ECO:0000256" key="6">
    <source>
        <dbReference type="ARBA" id="ARBA00022490"/>
    </source>
</evidence>
<evidence type="ECO:0000256" key="19">
    <source>
        <dbReference type="ARBA" id="ARBA00083669"/>
    </source>
</evidence>
<dbReference type="Proteomes" id="UP000472260">
    <property type="component" value="Unassembled WGS sequence"/>
</dbReference>
<keyword evidence="8" id="KW-0479">Metal-binding</keyword>
<dbReference type="GO" id="GO:0005739">
    <property type="term" value="C:mitochondrion"/>
    <property type="evidence" value="ECO:0007669"/>
    <property type="project" value="UniProtKB-SubCell"/>
</dbReference>
<evidence type="ECO:0000256" key="10">
    <source>
        <dbReference type="ARBA" id="ARBA00023054"/>
    </source>
</evidence>
<dbReference type="EC" id="5.4.99.25" evidence="5"/>
<dbReference type="NCBIfam" id="TIGR01213">
    <property type="entry name" value="pseudo_Pus10arc"/>
    <property type="match status" value="1"/>
</dbReference>
<dbReference type="GO" id="GO:0005634">
    <property type="term" value="C:nucleus"/>
    <property type="evidence" value="ECO:0007669"/>
    <property type="project" value="UniProtKB-SubCell"/>
</dbReference>
<feature type="domain" description="Pus10-like C-terminal" evidence="21">
    <location>
        <begin position="245"/>
        <end position="476"/>
    </location>
</feature>
<dbReference type="Ensembl" id="ENSSANT00000013774.1">
    <property type="protein sequence ID" value="ENSSANP00000012896.1"/>
    <property type="gene ID" value="ENSSANG00000006884.1"/>
</dbReference>
<evidence type="ECO:0000313" key="23">
    <source>
        <dbReference type="Proteomes" id="UP000472260"/>
    </source>
</evidence>
<keyword evidence="23" id="KW-1185">Reference proteome</keyword>
<dbReference type="GO" id="GO:0003723">
    <property type="term" value="F:RNA binding"/>
    <property type="evidence" value="ECO:0007669"/>
    <property type="project" value="InterPro"/>
</dbReference>
<dbReference type="PANTHER" id="PTHR21568">
    <property type="entry name" value="TRNA PSEUDOURIDINE SYNTHASE PUS10"/>
    <property type="match status" value="1"/>
</dbReference>
<keyword evidence="9" id="KW-0862">Zinc</keyword>
<feature type="domain" description="Pus10 N-terminal eukaryotes" evidence="20">
    <location>
        <begin position="91"/>
        <end position="239"/>
    </location>
</feature>
<comment type="similarity">
    <text evidence="4">Belongs to the pseudouridine synthase Pus10 family.</text>
</comment>
<gene>
    <name evidence="22" type="primary">LOC107700878</name>
</gene>
<evidence type="ECO:0000256" key="4">
    <source>
        <dbReference type="ARBA" id="ARBA00009652"/>
    </source>
</evidence>
<evidence type="ECO:0000256" key="18">
    <source>
        <dbReference type="ARBA" id="ARBA00079393"/>
    </source>
</evidence>
<proteinExistence type="inferred from homology"/>
<evidence type="ECO:0000256" key="16">
    <source>
        <dbReference type="ARBA" id="ARBA00069883"/>
    </source>
</evidence>
<keyword evidence="10" id="KW-0175">Coiled coil</keyword>
<name>A0A671L0I4_9TELE</name>
<dbReference type="InterPro" id="IPR048741">
    <property type="entry name" value="Pus10-like_C"/>
</dbReference>
<comment type="catalytic activity">
    <reaction evidence="15">
        <text>uridine(54) in tRNA = pseudouridine(54) in tRNA</text>
        <dbReference type="Rhea" id="RHEA:57876"/>
        <dbReference type="Rhea" id="RHEA-COMP:10193"/>
        <dbReference type="Rhea" id="RHEA-COMP:14141"/>
        <dbReference type="ChEBI" id="CHEBI:65314"/>
        <dbReference type="ChEBI" id="CHEBI:65315"/>
    </reaction>
    <physiologicalReaction direction="left-to-right" evidence="15">
        <dbReference type="Rhea" id="RHEA:57877"/>
    </physiologicalReaction>
</comment>
<dbReference type="GO" id="GO:0160148">
    <property type="term" value="F:tRNA pseudouridine(55) synthase activity"/>
    <property type="evidence" value="ECO:0007669"/>
    <property type="project" value="UniProtKB-EC"/>
</dbReference>
<dbReference type="FunFam" id="3.30.70.3190:FF:000001">
    <property type="entry name" value="tRNA pseudouridine synthase Pus10"/>
    <property type="match status" value="1"/>
</dbReference>
<accession>A0A671L0I4</accession>
<dbReference type="InterPro" id="IPR020103">
    <property type="entry name" value="PsdUridine_synth_cat_dom_sf"/>
</dbReference>
<evidence type="ECO:0000256" key="8">
    <source>
        <dbReference type="ARBA" id="ARBA00022723"/>
    </source>
</evidence>
<dbReference type="InterPro" id="IPR048742">
    <property type="entry name" value="Pus10_N_euk"/>
</dbReference>
<dbReference type="Pfam" id="PF21238">
    <property type="entry name" value="Pus10_C"/>
    <property type="match status" value="1"/>
</dbReference>
<keyword evidence="7" id="KW-0819">tRNA processing</keyword>
<dbReference type="InterPro" id="IPR039894">
    <property type="entry name" value="Pus10-like"/>
</dbReference>
<evidence type="ECO:0000256" key="13">
    <source>
        <dbReference type="ARBA" id="ARBA00023242"/>
    </source>
</evidence>
<keyword evidence="13" id="KW-0539">Nucleus</keyword>
<protein>
    <recommendedName>
        <fullName evidence="16">tRNA pseudouridine synthase Pus10</fullName>
        <ecNumber evidence="5">5.4.99.25</ecNumber>
    </recommendedName>
    <alternativeName>
        <fullName evidence="19">tRNA pseudouridine 55 synthase</fullName>
    </alternativeName>
    <alternativeName>
        <fullName evidence="17">tRNA pseudouridylate synthase</fullName>
    </alternativeName>
    <alternativeName>
        <fullName evidence="18">tRNA-uridine isomerase</fullName>
    </alternativeName>
</protein>
<evidence type="ECO:0000256" key="15">
    <source>
        <dbReference type="ARBA" id="ARBA00052161"/>
    </source>
</evidence>
<evidence type="ECO:0000256" key="17">
    <source>
        <dbReference type="ARBA" id="ARBA00075270"/>
    </source>
</evidence>
<evidence type="ECO:0000256" key="14">
    <source>
        <dbReference type="ARBA" id="ARBA00051710"/>
    </source>
</evidence>
<comment type="catalytic activity">
    <reaction evidence="14">
        <text>uridine(55) in tRNA = pseudouridine(55) in tRNA</text>
        <dbReference type="Rhea" id="RHEA:42532"/>
        <dbReference type="Rhea" id="RHEA-COMP:10101"/>
        <dbReference type="Rhea" id="RHEA-COMP:10102"/>
        <dbReference type="ChEBI" id="CHEBI:65314"/>
        <dbReference type="ChEBI" id="CHEBI:65315"/>
        <dbReference type="EC" id="5.4.99.25"/>
    </reaction>
    <physiologicalReaction direction="left-to-right" evidence="14">
        <dbReference type="Rhea" id="RHEA:42533"/>
    </physiologicalReaction>
</comment>
<dbReference type="Pfam" id="PF21237">
    <property type="entry name" value="Pus10_N_euk"/>
    <property type="match status" value="1"/>
</dbReference>
<reference evidence="22" key="2">
    <citation type="submission" date="2025-09" db="UniProtKB">
        <authorList>
            <consortium name="Ensembl"/>
        </authorList>
    </citation>
    <scope>IDENTIFICATION</scope>
</reference>
<evidence type="ECO:0000256" key="1">
    <source>
        <dbReference type="ARBA" id="ARBA00004123"/>
    </source>
</evidence>
<evidence type="ECO:0000256" key="12">
    <source>
        <dbReference type="ARBA" id="ARBA00023235"/>
    </source>
</evidence>
<evidence type="ECO:0000256" key="2">
    <source>
        <dbReference type="ARBA" id="ARBA00004173"/>
    </source>
</evidence>
<dbReference type="FunFam" id="3.30.70.2510:FF:000001">
    <property type="entry name" value="tRNA pseudouridine synthase Pus10"/>
    <property type="match status" value="1"/>
</dbReference>
<dbReference type="GO" id="GO:0031119">
    <property type="term" value="P:tRNA pseudouridine synthesis"/>
    <property type="evidence" value="ECO:0007669"/>
    <property type="project" value="TreeGrafter"/>
</dbReference>
<keyword evidence="12" id="KW-0413">Isomerase</keyword>
<sequence length="485" mass="55115">MLSLKEKDRPIVRKLLCAGCCARCVLRFCCVGTSSAYRRSYQDLRKELLAFISEESSPQSLSEEKTDAPPNKRMRIDEDPVTPAQTDSDICPVCLGVLQDFCDPTFTKQVCFLFFFHFIRLICILLLCEHRLRMIFLPAGKSMCLGKEDVIQVKDAFKWAVQGKIGQELGCPCEVSVGFIHPETEDCHFLANTCPDCFKPTKNKAVCFPMLSLAGECFQHYVCPPKTANTRCTALDTTCLHTSIFIAGRYSKFSRELPQTPWVIDGERRMHGSVEELIAAPLLSSFRADGFNFSSSGREDVDVRTLGNGQPFAVELLNPHRAKFNRNEIKQLQEKINQSSDKIRVRDLQIITREATSRMKEGEEKKTKTYSAFIWTQKAIDSTDLEFLANIKDLRIAQKTPLRVLHRRPLAVRQRLIHSMSTIYLDKHHFTLKLCTQAGTYIKEFVHGDFGRTIPNLCDLMKTDADILELDVESVDVDWPPALPD</sequence>
<dbReference type="Gene3D" id="1.10.10.2050">
    <property type="match status" value="1"/>
</dbReference>
<reference evidence="22" key="1">
    <citation type="submission" date="2025-08" db="UniProtKB">
        <authorList>
            <consortium name="Ensembl"/>
        </authorList>
    </citation>
    <scope>IDENTIFICATION</scope>
</reference>
<dbReference type="Gene3D" id="3.30.70.3190">
    <property type="match status" value="1"/>
</dbReference>
<evidence type="ECO:0000259" key="20">
    <source>
        <dbReference type="Pfam" id="PF21237"/>
    </source>
</evidence>
<evidence type="ECO:0000256" key="5">
    <source>
        <dbReference type="ARBA" id="ARBA00012787"/>
    </source>
</evidence>
<comment type="subcellular location">
    <subcellularLocation>
        <location evidence="3">Cytoplasm</location>
    </subcellularLocation>
    <subcellularLocation>
        <location evidence="2">Mitochondrion</location>
    </subcellularLocation>
    <subcellularLocation>
        <location evidence="1">Nucleus</location>
    </subcellularLocation>
</comment>
<keyword evidence="11" id="KW-0496">Mitochondrion</keyword>
<dbReference type="PANTHER" id="PTHR21568:SF0">
    <property type="entry name" value="TRNA PSEUDOURIDINE SYNTHASE PUS10"/>
    <property type="match status" value="1"/>
</dbReference>
<organism evidence="22 23">
    <name type="scientific">Sinocyclocheilus anshuiensis</name>
    <dbReference type="NCBI Taxonomy" id="1608454"/>
    <lineage>
        <taxon>Eukaryota</taxon>
        <taxon>Metazoa</taxon>
        <taxon>Chordata</taxon>
        <taxon>Craniata</taxon>
        <taxon>Vertebrata</taxon>
        <taxon>Euteleostomi</taxon>
        <taxon>Actinopterygii</taxon>
        <taxon>Neopterygii</taxon>
        <taxon>Teleostei</taxon>
        <taxon>Ostariophysi</taxon>
        <taxon>Cypriniformes</taxon>
        <taxon>Cyprinidae</taxon>
        <taxon>Cyprininae</taxon>
        <taxon>Sinocyclocheilus</taxon>
    </lineage>
</organism>
<evidence type="ECO:0000256" key="7">
    <source>
        <dbReference type="ARBA" id="ARBA00022694"/>
    </source>
</evidence>
<dbReference type="SUPFAM" id="SSF55120">
    <property type="entry name" value="Pseudouridine synthase"/>
    <property type="match status" value="1"/>
</dbReference>
<dbReference type="Gene3D" id="3.30.70.2510">
    <property type="match status" value="1"/>
</dbReference>
<keyword evidence="6" id="KW-0963">Cytoplasm</keyword>
<evidence type="ECO:0000256" key="11">
    <source>
        <dbReference type="ARBA" id="ARBA00023128"/>
    </source>
</evidence>
<evidence type="ECO:0000259" key="21">
    <source>
        <dbReference type="Pfam" id="PF21238"/>
    </source>
</evidence>
<dbReference type="FunFam" id="1.10.10.2050:FF:000001">
    <property type="entry name" value="putative tRNA pseudouridine synthase Pus10"/>
    <property type="match status" value="1"/>
</dbReference>
<dbReference type="GO" id="GO:0046872">
    <property type="term" value="F:metal ion binding"/>
    <property type="evidence" value="ECO:0007669"/>
    <property type="project" value="UniProtKB-KW"/>
</dbReference>
<evidence type="ECO:0000256" key="9">
    <source>
        <dbReference type="ARBA" id="ARBA00022833"/>
    </source>
</evidence>